<dbReference type="AlphaFoldDB" id="A0A090E9P4"/>
<evidence type="ECO:0000313" key="2">
    <source>
        <dbReference type="EMBL" id="CDX26635.1"/>
    </source>
</evidence>
<proteinExistence type="predicted"/>
<dbReference type="Pfam" id="PF09356">
    <property type="entry name" value="Phage_BR0599"/>
    <property type="match status" value="1"/>
</dbReference>
<sequence length="284" mass="30485">MPRSTFPIPLLTMLEGGTITPVWLIEVTSRIGQVVRLSSSGEMVATAGSPAEIFLGDPGFNMTSVTYSLDGFPATVDITVPIDEQGPIYAEHVKRGVWRKATAILYLGDIDNPDYRQVMATGFVGKSSFSDSIAGTLEFATKGEQLGDIVLDKIQPKCNHVFGSRECGFDLSTRELSGVVATVTTNGKFTVTISNPTNIDFNFGGAIKFTSGANIGDSRRIRKWTSGSHLVELAEGFSLDVEVGDTFVMHGGCARTRPVCVANGRKNNFSGYDHTPGELYGGLK</sequence>
<keyword evidence="3" id="KW-1185">Reference proteome</keyword>
<feature type="domain" description="Bacteriophage phiJL001 Gp84 C-terminal" evidence="1">
    <location>
        <begin position="204"/>
        <end position="278"/>
    </location>
</feature>
<dbReference type="Pfam" id="PF09931">
    <property type="entry name" value="Phage_phiJL001_Gp84_N"/>
    <property type="match status" value="1"/>
</dbReference>
<accession>A0A090E9P4</accession>
<dbReference type="EMBL" id="CCMZ01000056">
    <property type="protein sequence ID" value="CDX26635.1"/>
    <property type="molecule type" value="Genomic_DNA"/>
</dbReference>
<reference evidence="3" key="1">
    <citation type="submission" date="2014-08" db="EMBL/GenBank/DDBJ databases">
        <authorList>
            <person name="Moulin L."/>
        </authorList>
    </citation>
    <scope>NUCLEOTIDE SEQUENCE [LARGE SCALE GENOMIC DNA]</scope>
</reference>
<dbReference type="Proteomes" id="UP000045285">
    <property type="component" value="Unassembled WGS sequence"/>
</dbReference>
<gene>
    <name evidence="2" type="ORF">MPL3356_60474</name>
</gene>
<protein>
    <recommendedName>
        <fullName evidence="1">Bacteriophage phiJL001 Gp84 C-terminal domain-containing protein</fullName>
    </recommendedName>
</protein>
<organism evidence="2 3">
    <name type="scientific">Mesorhizobium plurifarium</name>
    <dbReference type="NCBI Taxonomy" id="69974"/>
    <lineage>
        <taxon>Bacteria</taxon>
        <taxon>Pseudomonadati</taxon>
        <taxon>Pseudomonadota</taxon>
        <taxon>Alphaproteobacteria</taxon>
        <taxon>Hyphomicrobiales</taxon>
        <taxon>Phyllobacteriaceae</taxon>
        <taxon>Mesorhizobium</taxon>
    </lineage>
</organism>
<evidence type="ECO:0000259" key="1">
    <source>
        <dbReference type="Pfam" id="PF09356"/>
    </source>
</evidence>
<name>A0A090E9P4_MESPL</name>
<evidence type="ECO:0000313" key="3">
    <source>
        <dbReference type="Proteomes" id="UP000045285"/>
    </source>
</evidence>
<dbReference type="InterPro" id="IPR018964">
    <property type="entry name" value="Phage_phiJL001_Gp84_C"/>
</dbReference>